<evidence type="ECO:0000256" key="2">
    <source>
        <dbReference type="ARBA" id="ARBA00004174"/>
    </source>
</evidence>
<dbReference type="InterPro" id="IPR001128">
    <property type="entry name" value="Cyt_P450"/>
</dbReference>
<evidence type="ECO:0000256" key="11">
    <source>
        <dbReference type="ARBA" id="ARBA00023033"/>
    </source>
</evidence>
<dbReference type="PANTHER" id="PTHR24300:SF302">
    <property type="entry name" value="CYTOCHROME P450"/>
    <property type="match status" value="1"/>
</dbReference>
<proteinExistence type="evidence at transcript level"/>
<keyword evidence="6 13" id="KW-0479">Metal-binding</keyword>
<dbReference type="InterPro" id="IPR050182">
    <property type="entry name" value="Cytochrome_P450_fam2"/>
</dbReference>
<keyword evidence="7" id="KW-0256">Endoplasmic reticulum</keyword>
<keyword evidence="10 13" id="KW-0408">Iron</keyword>
<evidence type="ECO:0000256" key="1">
    <source>
        <dbReference type="ARBA" id="ARBA00001971"/>
    </source>
</evidence>
<comment type="similarity">
    <text evidence="4 14">Belongs to the cytochrome P450 family.</text>
</comment>
<name>A0A1Y9TKM7_ANDDA</name>
<keyword evidence="12" id="KW-0472">Membrane</keyword>
<comment type="subcellular location">
    <subcellularLocation>
        <location evidence="3">Endoplasmic reticulum membrane</location>
        <topology evidence="3">Peripheral membrane protein</topology>
    </subcellularLocation>
    <subcellularLocation>
        <location evidence="2">Microsome membrane</location>
        <topology evidence="2">Peripheral membrane protein</topology>
    </subcellularLocation>
</comment>
<dbReference type="AlphaFoldDB" id="A0A1Y9TKM7"/>
<dbReference type="PRINTS" id="PR00463">
    <property type="entry name" value="EP450I"/>
</dbReference>
<feature type="binding site" description="axial binding residue" evidence="13">
    <location>
        <position position="252"/>
    </location>
    <ligand>
        <name>heme</name>
        <dbReference type="ChEBI" id="CHEBI:30413"/>
    </ligand>
    <ligandPart>
        <name>Fe</name>
        <dbReference type="ChEBI" id="CHEBI:18248"/>
    </ligandPart>
</feature>
<protein>
    <submittedName>
        <fullName evidence="15">Cytochrome P450 Cyp2k1</fullName>
    </submittedName>
</protein>
<evidence type="ECO:0000256" key="10">
    <source>
        <dbReference type="ARBA" id="ARBA00023004"/>
    </source>
</evidence>
<dbReference type="PANTHER" id="PTHR24300">
    <property type="entry name" value="CYTOCHROME P450 508A4-RELATED"/>
    <property type="match status" value="1"/>
</dbReference>
<dbReference type="EMBL" id="KX364728">
    <property type="protein sequence ID" value="ARO89864.1"/>
    <property type="molecule type" value="mRNA"/>
</dbReference>
<dbReference type="Pfam" id="PF00067">
    <property type="entry name" value="p450"/>
    <property type="match status" value="1"/>
</dbReference>
<comment type="cofactor">
    <cofactor evidence="1 13">
        <name>heme</name>
        <dbReference type="ChEBI" id="CHEBI:30413"/>
    </cofactor>
</comment>
<evidence type="ECO:0000256" key="6">
    <source>
        <dbReference type="ARBA" id="ARBA00022723"/>
    </source>
</evidence>
<dbReference type="InterPro" id="IPR002401">
    <property type="entry name" value="Cyt_P450_E_grp-I"/>
</dbReference>
<dbReference type="GO" id="GO:0016712">
    <property type="term" value="F:oxidoreductase activity, acting on paired donors, with incorporation or reduction of molecular oxygen, reduced flavin or flavoprotein as one donor, and incorporation of one atom of oxygen"/>
    <property type="evidence" value="ECO:0007669"/>
    <property type="project" value="TreeGrafter"/>
</dbReference>
<dbReference type="InterPro" id="IPR036396">
    <property type="entry name" value="Cyt_P450_sf"/>
</dbReference>
<dbReference type="PRINTS" id="PR00385">
    <property type="entry name" value="P450"/>
</dbReference>
<dbReference type="PROSITE" id="PS00086">
    <property type="entry name" value="CYTOCHROME_P450"/>
    <property type="match status" value="1"/>
</dbReference>
<dbReference type="SUPFAM" id="SSF48264">
    <property type="entry name" value="Cytochrome P450"/>
    <property type="match status" value="1"/>
</dbReference>
<dbReference type="FunFam" id="1.10.630.10:FF:000238">
    <property type="entry name" value="Cytochrome P450 2A6"/>
    <property type="match status" value="1"/>
</dbReference>
<dbReference type="GO" id="GO:0020037">
    <property type="term" value="F:heme binding"/>
    <property type="evidence" value="ECO:0007669"/>
    <property type="project" value="InterPro"/>
</dbReference>
<evidence type="ECO:0000256" key="4">
    <source>
        <dbReference type="ARBA" id="ARBA00010617"/>
    </source>
</evidence>
<accession>A0A1Y9TKM7</accession>
<evidence type="ECO:0000256" key="14">
    <source>
        <dbReference type="RuleBase" id="RU000461"/>
    </source>
</evidence>
<keyword evidence="8" id="KW-0492">Microsome</keyword>
<dbReference type="GO" id="GO:0006805">
    <property type="term" value="P:xenobiotic metabolic process"/>
    <property type="evidence" value="ECO:0007669"/>
    <property type="project" value="TreeGrafter"/>
</dbReference>
<dbReference type="InterPro" id="IPR017972">
    <property type="entry name" value="Cyt_P450_CS"/>
</dbReference>
<reference evidence="15" key="2">
    <citation type="journal article" date="2017" name="Theriogenology">
        <title>Identification and expression of cytochrome P450 genes in the Chinese giant salamander Andrias davidianus.</title>
        <authorList>
            <person name="Hu Q."/>
            <person name="Xiao H."/>
            <person name="Tian H."/>
            <person name="Meng Y."/>
        </authorList>
    </citation>
    <scope>NUCLEOTIDE SEQUENCE</scope>
</reference>
<keyword evidence="5 13" id="KW-0349">Heme</keyword>
<dbReference type="Gene3D" id="1.10.630.10">
    <property type="entry name" value="Cytochrome P450"/>
    <property type="match status" value="1"/>
</dbReference>
<evidence type="ECO:0000256" key="5">
    <source>
        <dbReference type="ARBA" id="ARBA00022617"/>
    </source>
</evidence>
<keyword evidence="9 14" id="KW-0560">Oxidoreductase</keyword>
<evidence type="ECO:0000256" key="9">
    <source>
        <dbReference type="ARBA" id="ARBA00023002"/>
    </source>
</evidence>
<evidence type="ECO:0000256" key="12">
    <source>
        <dbReference type="ARBA" id="ARBA00023136"/>
    </source>
</evidence>
<evidence type="ECO:0000256" key="8">
    <source>
        <dbReference type="ARBA" id="ARBA00022848"/>
    </source>
</evidence>
<reference evidence="15" key="1">
    <citation type="submission" date="2016-06" db="EMBL/GenBank/DDBJ databases">
        <authorList>
            <person name="Kjaerup R.B."/>
            <person name="Dalgaard T.S."/>
            <person name="Juul-Madsen H.R."/>
        </authorList>
    </citation>
    <scope>NUCLEOTIDE SEQUENCE</scope>
</reference>
<evidence type="ECO:0000256" key="13">
    <source>
        <dbReference type="PIRSR" id="PIRSR602401-1"/>
    </source>
</evidence>
<keyword evidence="11 14" id="KW-0503">Monooxygenase</keyword>
<organism evidence="15">
    <name type="scientific">Andrias davidianus</name>
    <name type="common">Chinese giant salamander</name>
    <name type="synonym">Sieboldia davidiana</name>
    <dbReference type="NCBI Taxonomy" id="141262"/>
    <lineage>
        <taxon>Eukaryota</taxon>
        <taxon>Metazoa</taxon>
        <taxon>Chordata</taxon>
        <taxon>Craniata</taxon>
        <taxon>Vertebrata</taxon>
        <taxon>Euteleostomi</taxon>
        <taxon>Amphibia</taxon>
        <taxon>Batrachia</taxon>
        <taxon>Caudata</taxon>
        <taxon>Cryptobranchoidea</taxon>
        <taxon>Cryptobranchidae</taxon>
        <taxon>Andrias</taxon>
    </lineage>
</organism>
<sequence length="307" mass="35229">MLGKRYEYQDPTFLRLLKLVNENIRLLGSPMVSIYNVFPFMGFLPGDHRTILNNVDEIISFIRTEFIKSLKRLDANDQRSFIDVFLVKQKEEQPHANMYFHNDNLVSVVRNLFSAGMETTSTSLRWGLLLMMKYPGVQKKVQEEIEQVLGSAQAKYEHRKEMPYTDAVVHETQRFANILPMSLPHETAADVNFKGYFIPKGTHVTPLLASVLQDESHFEKPKEFYPEHFLDSEGNFVKNEAFMPFSAGRRVCAGETLAKMELFLFFTSLLQKFTFRLPPGVIDVDLTPAVGFTTPPMPHLICALPRS</sequence>
<dbReference type="GO" id="GO:0005789">
    <property type="term" value="C:endoplasmic reticulum membrane"/>
    <property type="evidence" value="ECO:0007669"/>
    <property type="project" value="UniProtKB-SubCell"/>
</dbReference>
<evidence type="ECO:0000256" key="7">
    <source>
        <dbReference type="ARBA" id="ARBA00022824"/>
    </source>
</evidence>
<evidence type="ECO:0000256" key="3">
    <source>
        <dbReference type="ARBA" id="ARBA00004406"/>
    </source>
</evidence>
<dbReference type="GO" id="GO:0006082">
    <property type="term" value="P:organic acid metabolic process"/>
    <property type="evidence" value="ECO:0007669"/>
    <property type="project" value="TreeGrafter"/>
</dbReference>
<dbReference type="GO" id="GO:0005506">
    <property type="term" value="F:iron ion binding"/>
    <property type="evidence" value="ECO:0007669"/>
    <property type="project" value="InterPro"/>
</dbReference>
<evidence type="ECO:0000313" key="15">
    <source>
        <dbReference type="EMBL" id="ARO89864.1"/>
    </source>
</evidence>